<name>A0A1F4X3H9_UNCKA</name>
<proteinExistence type="predicted"/>
<dbReference type="AlphaFoldDB" id="A0A1F4X3H9"/>
<dbReference type="EMBL" id="MEWG01000050">
    <property type="protein sequence ID" value="OGC76121.1"/>
    <property type="molecule type" value="Genomic_DNA"/>
</dbReference>
<dbReference type="SUPFAM" id="SSF54197">
    <property type="entry name" value="HIT-like"/>
    <property type="match status" value="1"/>
</dbReference>
<evidence type="ECO:0000313" key="2">
    <source>
        <dbReference type="Proteomes" id="UP000176815"/>
    </source>
</evidence>
<evidence type="ECO:0008006" key="3">
    <source>
        <dbReference type="Google" id="ProtNLM"/>
    </source>
</evidence>
<accession>A0A1F4X3H9</accession>
<protein>
    <recommendedName>
        <fullName evidence="3">HIT domain-containing protein</fullName>
    </recommendedName>
</protein>
<comment type="caution">
    <text evidence="1">The sequence shown here is derived from an EMBL/GenBank/DDBJ whole genome shotgun (WGS) entry which is preliminary data.</text>
</comment>
<dbReference type="Gene3D" id="3.30.428.10">
    <property type="entry name" value="HIT-like"/>
    <property type="match status" value="1"/>
</dbReference>
<sequence>MGNARFDDQKAVMQKILESGDCPFCPENLAKYHHGKVLREGNSWILTFNQWPREHAKYHLLLILKEHAVSLAELSQEASNEFFDHMRWAERRFMVRGGLLFMRFGETEYSGASVNHLHAQFIVPDKEAPNFEPVRFKVG</sequence>
<gene>
    <name evidence="1" type="ORF">A2619_02060</name>
</gene>
<organism evidence="1 2">
    <name type="scientific">candidate division WWE3 bacterium RIFOXYD1_FULL_39_9</name>
    <dbReference type="NCBI Taxonomy" id="1802649"/>
    <lineage>
        <taxon>Bacteria</taxon>
        <taxon>Katanobacteria</taxon>
    </lineage>
</organism>
<evidence type="ECO:0000313" key="1">
    <source>
        <dbReference type="EMBL" id="OGC76121.1"/>
    </source>
</evidence>
<dbReference type="InterPro" id="IPR036265">
    <property type="entry name" value="HIT-like_sf"/>
</dbReference>
<dbReference type="Proteomes" id="UP000176815">
    <property type="component" value="Unassembled WGS sequence"/>
</dbReference>
<reference evidence="1 2" key="1">
    <citation type="journal article" date="2016" name="Nat. Commun.">
        <title>Thousands of microbial genomes shed light on interconnected biogeochemical processes in an aquifer system.</title>
        <authorList>
            <person name="Anantharaman K."/>
            <person name="Brown C.T."/>
            <person name="Hug L.A."/>
            <person name="Sharon I."/>
            <person name="Castelle C.J."/>
            <person name="Probst A.J."/>
            <person name="Thomas B.C."/>
            <person name="Singh A."/>
            <person name="Wilkins M.J."/>
            <person name="Karaoz U."/>
            <person name="Brodie E.L."/>
            <person name="Williams K.H."/>
            <person name="Hubbard S.S."/>
            <person name="Banfield J.F."/>
        </authorList>
    </citation>
    <scope>NUCLEOTIDE SEQUENCE [LARGE SCALE GENOMIC DNA]</scope>
</reference>